<feature type="region of interest" description="Disordered" evidence="1">
    <location>
        <begin position="1"/>
        <end position="22"/>
    </location>
</feature>
<feature type="compositionally biased region" description="Pro residues" evidence="1">
    <location>
        <begin position="1"/>
        <end position="10"/>
    </location>
</feature>
<feature type="compositionally biased region" description="Low complexity" evidence="1">
    <location>
        <begin position="11"/>
        <end position="22"/>
    </location>
</feature>
<accession>A0A815YVQ8</accession>
<reference evidence="2" key="1">
    <citation type="submission" date="2021-02" db="EMBL/GenBank/DDBJ databases">
        <authorList>
            <person name="Nowell W R."/>
        </authorList>
    </citation>
    <scope>NUCLEOTIDE SEQUENCE</scope>
</reference>
<protein>
    <submittedName>
        <fullName evidence="2">Uncharacterized protein</fullName>
    </submittedName>
</protein>
<dbReference type="Proteomes" id="UP000663889">
    <property type="component" value="Unassembled WGS sequence"/>
</dbReference>
<evidence type="ECO:0000313" key="3">
    <source>
        <dbReference type="Proteomes" id="UP000663889"/>
    </source>
</evidence>
<dbReference type="EMBL" id="CAJNOU010016332">
    <property type="protein sequence ID" value="CAF1574783.1"/>
    <property type="molecule type" value="Genomic_DNA"/>
</dbReference>
<sequence>MAALAPPPPLSTTLVSSHGSYE</sequence>
<evidence type="ECO:0000313" key="2">
    <source>
        <dbReference type="EMBL" id="CAF1574783.1"/>
    </source>
</evidence>
<organism evidence="2 3">
    <name type="scientific">Rotaria sordida</name>
    <dbReference type="NCBI Taxonomy" id="392033"/>
    <lineage>
        <taxon>Eukaryota</taxon>
        <taxon>Metazoa</taxon>
        <taxon>Spiralia</taxon>
        <taxon>Gnathifera</taxon>
        <taxon>Rotifera</taxon>
        <taxon>Eurotatoria</taxon>
        <taxon>Bdelloidea</taxon>
        <taxon>Philodinida</taxon>
        <taxon>Philodinidae</taxon>
        <taxon>Rotaria</taxon>
    </lineage>
</organism>
<gene>
    <name evidence="2" type="ORF">SEV965_LOCUS39722</name>
</gene>
<dbReference type="AlphaFoldDB" id="A0A815YVQ8"/>
<name>A0A815YVQ8_9BILA</name>
<proteinExistence type="predicted"/>
<feature type="non-terminal residue" evidence="2">
    <location>
        <position position="22"/>
    </location>
</feature>
<comment type="caution">
    <text evidence="2">The sequence shown here is derived from an EMBL/GenBank/DDBJ whole genome shotgun (WGS) entry which is preliminary data.</text>
</comment>
<evidence type="ECO:0000256" key="1">
    <source>
        <dbReference type="SAM" id="MobiDB-lite"/>
    </source>
</evidence>